<evidence type="ECO:0000259" key="13">
    <source>
        <dbReference type="PROSITE" id="PS50026"/>
    </source>
</evidence>
<feature type="domain" description="EGF-like" evidence="13">
    <location>
        <begin position="545"/>
        <end position="579"/>
    </location>
</feature>
<keyword evidence="14" id="KW-1185">Reference proteome</keyword>
<dbReference type="InterPro" id="IPR051022">
    <property type="entry name" value="Notch_Cell-Fate_Det"/>
</dbReference>
<reference evidence="15" key="1">
    <citation type="submission" date="2025-08" db="UniProtKB">
        <authorList>
            <consortium name="RefSeq"/>
        </authorList>
    </citation>
    <scope>IDENTIFICATION</scope>
</reference>
<dbReference type="Proteomes" id="UP000515125">
    <property type="component" value="Unplaced"/>
</dbReference>
<dbReference type="PROSITE" id="PS00022">
    <property type="entry name" value="EGF_1"/>
    <property type="match status" value="5"/>
</dbReference>
<proteinExistence type="inferred from homology"/>
<feature type="domain" description="EGF-like" evidence="13">
    <location>
        <begin position="729"/>
        <end position="763"/>
    </location>
</feature>
<evidence type="ECO:0000256" key="5">
    <source>
        <dbReference type="ARBA" id="ARBA00022729"/>
    </source>
</evidence>
<evidence type="ECO:0000256" key="2">
    <source>
        <dbReference type="ARBA" id="ARBA00007098"/>
    </source>
</evidence>
<evidence type="ECO:0000256" key="4">
    <source>
        <dbReference type="ARBA" id="ARBA00022692"/>
    </source>
</evidence>
<evidence type="ECO:0000256" key="3">
    <source>
        <dbReference type="ARBA" id="ARBA00022536"/>
    </source>
</evidence>
<dbReference type="InterPro" id="IPR000742">
    <property type="entry name" value="EGF"/>
</dbReference>
<feature type="disulfide bond" evidence="11">
    <location>
        <begin position="569"/>
        <end position="578"/>
    </location>
</feature>
<keyword evidence="4" id="KW-0812">Transmembrane</keyword>
<evidence type="ECO:0000256" key="11">
    <source>
        <dbReference type="PROSITE-ProRule" id="PRU00076"/>
    </source>
</evidence>
<keyword evidence="10" id="KW-0325">Glycoprotein</keyword>
<sequence length="1025" mass="108067">MTIVSAGCRYDTVRLTLVTAYCRKNTGVMVPGPNFVGRCSHRLKKPQTFGVKLTECHQASSSSRLASDSEFQRALLNRDAAQYCASFCWALHDAAAVSDYMKRFDVPANHIVLEWAKSGSGVKSTQYKGKTYNWTPKSQTAGVKAGYASMWDRSSKAYCTNSAAVIDTQLYLGTRSMAVGACPNYGKYIAFVDRSGNPVDAMDRFTNEIHGQVMPFSTDGCSVSAQSGAAEVPMENSGWAMYSGYLAHCPFNRAVYESDMLADTEYDPNVCDFVTLDNPLIFLDTSQREGSLAYKPYAFHGKGGHKGFDFIGSGVGCPPYSPPLTTRSLKTPSIANDPFLCSQLSRCTSLCWPFKAQNKCFRSLPVSYNHETSECLILGYHTQTYLKSDCSVKSTTSASDRYCVKSHKSVESSKYTYLSAFTRPDYETACPPREPLSNAMFGTISNGVCYPLTAASSSTGTAEECGVAVFESSSDDTPQSVGGKGSSSIFWSSWVPQSSGSSKGTCNLYKTVPTCLFTVTGVISFTALSVVDPKLAVAPPSISISPGPCSSTQCKNGGTCEPTTGKCTCAACFSGSNCEVATAGCCTSNAGCSNNGTCTNNECKCNAGYSGTNCGTGACDGKCETGACDNVSCKNGGTCEMPSGTCKCPDGYSGARCEISACDGVRCENGGECVLPSGTCKCPDCFSGDRCQIENPRCCQANGDCHAPNGTCVNSSCECAASVTGDKCDNLGCAGVACLNGGTCEEPNATCKCPKCYSGTNCETHESNCCENDNDCNAPNGVCSSEGQCQCTDEFPAPNCKDLCVGVTCENGGSCDSSTGKCKCLPGWEGDCTIPGPCGSGGPICSGNSTCDSDTLACVCKPGYTGEDCTEVGAECKDVCMVGGDVVKEDPSQCNVDCFSACCKVLVESCQADEREDQTQCIREHLEANEDESCCLAHVEAGALGVLLLLGAGGGVYYRRKRSSPPAPPPAEPPEDEPVGGKHRPTRKESAISVNFEDYADTPDDDTGLQAEGETAQEAVWDGKQ</sequence>
<dbReference type="InterPro" id="IPR003298">
    <property type="entry name" value="Apmem_Ag1"/>
</dbReference>
<name>A0A6P6S0Z7_9EIME</name>
<evidence type="ECO:0000256" key="10">
    <source>
        <dbReference type="ARBA" id="ARBA00023180"/>
    </source>
</evidence>
<dbReference type="GO" id="GO:0045197">
    <property type="term" value="P:establishment or maintenance of epithelial cell apical/basal polarity"/>
    <property type="evidence" value="ECO:0007669"/>
    <property type="project" value="TreeGrafter"/>
</dbReference>
<evidence type="ECO:0000256" key="9">
    <source>
        <dbReference type="ARBA" id="ARBA00023157"/>
    </source>
</evidence>
<dbReference type="OrthoDB" id="283575at2759"/>
<dbReference type="PROSITE" id="PS50026">
    <property type="entry name" value="EGF_3"/>
    <property type="match status" value="5"/>
</dbReference>
<accession>A0A6P6S0Z7</accession>
<evidence type="ECO:0000256" key="6">
    <source>
        <dbReference type="ARBA" id="ARBA00022737"/>
    </source>
</evidence>
<comment type="caution">
    <text evidence="11">Lacks conserved residue(s) required for the propagation of feature annotation.</text>
</comment>
<dbReference type="PANTHER" id="PTHR24049">
    <property type="entry name" value="CRUMBS FAMILY MEMBER"/>
    <property type="match status" value="1"/>
</dbReference>
<dbReference type="Pfam" id="PF23106">
    <property type="entry name" value="EGF_Teneurin"/>
    <property type="match status" value="1"/>
</dbReference>
<dbReference type="Gene3D" id="3.50.4.10">
    <property type="entry name" value="Hepatocyte Growth Factor"/>
    <property type="match status" value="1"/>
</dbReference>
<evidence type="ECO:0000256" key="1">
    <source>
        <dbReference type="ARBA" id="ARBA00004479"/>
    </source>
</evidence>
<feature type="compositionally biased region" description="Acidic residues" evidence="12">
    <location>
        <begin position="998"/>
        <end position="1007"/>
    </location>
</feature>
<dbReference type="PROSITE" id="PS01186">
    <property type="entry name" value="EGF_2"/>
    <property type="match status" value="2"/>
</dbReference>
<comment type="similarity">
    <text evidence="2">Belongs to the apicomplexan parasites AMA1 family.</text>
</comment>
<keyword evidence="7" id="KW-1133">Transmembrane helix</keyword>
<dbReference type="SMART" id="SM00274">
    <property type="entry name" value="FOLN"/>
    <property type="match status" value="4"/>
</dbReference>
<feature type="disulfide bond" evidence="11">
    <location>
        <begin position="753"/>
        <end position="762"/>
    </location>
</feature>
<feature type="domain" description="EGF-like" evidence="13">
    <location>
        <begin position="801"/>
        <end position="833"/>
    </location>
</feature>
<evidence type="ECO:0000256" key="12">
    <source>
        <dbReference type="SAM" id="MobiDB-lite"/>
    </source>
</evidence>
<feature type="domain" description="EGF-like" evidence="13">
    <location>
        <begin position="834"/>
        <end position="870"/>
    </location>
</feature>
<evidence type="ECO:0000313" key="15">
    <source>
        <dbReference type="RefSeq" id="XP_026193459.1"/>
    </source>
</evidence>
<dbReference type="RefSeq" id="XP_026193459.1">
    <property type="nucleotide sequence ID" value="XM_026337674.1"/>
</dbReference>
<evidence type="ECO:0000313" key="14">
    <source>
        <dbReference type="Proteomes" id="UP000515125"/>
    </source>
</evidence>
<keyword evidence="8" id="KW-0472">Membrane</keyword>
<organism evidence="14 15">
    <name type="scientific">Cyclospora cayetanensis</name>
    <dbReference type="NCBI Taxonomy" id="88456"/>
    <lineage>
        <taxon>Eukaryota</taxon>
        <taxon>Sar</taxon>
        <taxon>Alveolata</taxon>
        <taxon>Apicomplexa</taxon>
        <taxon>Conoidasida</taxon>
        <taxon>Coccidia</taxon>
        <taxon>Eucoccidiorida</taxon>
        <taxon>Eimeriorina</taxon>
        <taxon>Eimeriidae</taxon>
        <taxon>Cyclospora</taxon>
    </lineage>
</organism>
<protein>
    <submittedName>
        <fullName evidence="15">Prestalk protein</fullName>
    </submittedName>
</protein>
<feature type="disulfide bond" evidence="11">
    <location>
        <begin position="648"/>
        <end position="657"/>
    </location>
</feature>
<dbReference type="Pfam" id="PF02430">
    <property type="entry name" value="AMA-1"/>
    <property type="match status" value="1"/>
</dbReference>
<dbReference type="AlphaFoldDB" id="A0A6P6S0Z7"/>
<dbReference type="Pfam" id="PF12661">
    <property type="entry name" value="hEGF"/>
    <property type="match status" value="2"/>
</dbReference>
<evidence type="ECO:0000256" key="8">
    <source>
        <dbReference type="ARBA" id="ARBA00023136"/>
    </source>
</evidence>
<dbReference type="Gene3D" id="2.10.25.10">
    <property type="entry name" value="Laminin"/>
    <property type="match status" value="4"/>
</dbReference>
<dbReference type="GO" id="GO:0007157">
    <property type="term" value="P:heterophilic cell-cell adhesion via plasma membrane cell adhesion molecules"/>
    <property type="evidence" value="ECO:0007669"/>
    <property type="project" value="TreeGrafter"/>
</dbReference>
<dbReference type="InterPro" id="IPR003645">
    <property type="entry name" value="Fol_N"/>
</dbReference>
<keyword evidence="3 11" id="KW-0245">EGF-like domain</keyword>
<dbReference type="PRINTS" id="PR00011">
    <property type="entry name" value="EGFLAMININ"/>
</dbReference>
<dbReference type="GO" id="GO:0032991">
    <property type="term" value="C:protein-containing complex"/>
    <property type="evidence" value="ECO:0007669"/>
    <property type="project" value="TreeGrafter"/>
</dbReference>
<feature type="domain" description="EGF-like" evidence="13">
    <location>
        <begin position="624"/>
        <end position="658"/>
    </location>
</feature>
<dbReference type="CDD" id="cd00054">
    <property type="entry name" value="EGF_CA"/>
    <property type="match status" value="1"/>
</dbReference>
<gene>
    <name evidence="15" type="primary">LOC34619751</name>
</gene>
<comment type="subcellular location">
    <subcellularLocation>
        <location evidence="1">Membrane</location>
        <topology evidence="1">Single-pass type I membrane protein</topology>
    </subcellularLocation>
</comment>
<feature type="region of interest" description="Disordered" evidence="12">
    <location>
        <begin position="960"/>
        <end position="1025"/>
    </location>
</feature>
<keyword evidence="6" id="KW-0677">Repeat</keyword>
<feature type="disulfide bond" evidence="11">
    <location>
        <begin position="860"/>
        <end position="869"/>
    </location>
</feature>
<keyword evidence="9 11" id="KW-1015">Disulfide bond</keyword>
<dbReference type="PANTHER" id="PTHR24049:SF22">
    <property type="entry name" value="DROSOPHILA CRUMBS HOMOLOG"/>
    <property type="match status" value="1"/>
</dbReference>
<dbReference type="SMART" id="SM00815">
    <property type="entry name" value="AMA-1"/>
    <property type="match status" value="1"/>
</dbReference>
<dbReference type="GeneID" id="34619751"/>
<evidence type="ECO:0000256" key="7">
    <source>
        <dbReference type="ARBA" id="ARBA00022989"/>
    </source>
</evidence>
<dbReference type="GO" id="GO:0005886">
    <property type="term" value="C:plasma membrane"/>
    <property type="evidence" value="ECO:0007669"/>
    <property type="project" value="TreeGrafter"/>
</dbReference>
<keyword evidence="5" id="KW-0732">Signal</keyword>
<dbReference type="SMART" id="SM00181">
    <property type="entry name" value="EGF"/>
    <property type="match status" value="7"/>
</dbReference>
<dbReference type="InterPro" id="IPR013032">
    <property type="entry name" value="EGF-like_CS"/>
</dbReference>